<keyword evidence="1" id="KW-0804">Transcription</keyword>
<keyword evidence="1" id="KW-0927">Auxin signaling pathway</keyword>
<dbReference type="InterPro" id="IPR033389">
    <property type="entry name" value="AUX/IAA_dom"/>
</dbReference>
<comment type="caution">
    <text evidence="3">The sequence shown here is derived from an EMBL/GenBank/DDBJ whole genome shotgun (WGS) entry which is preliminary data.</text>
</comment>
<name>A0AAP0N371_9ROSI</name>
<evidence type="ECO:0000256" key="1">
    <source>
        <dbReference type="RuleBase" id="RU004549"/>
    </source>
</evidence>
<keyword evidence="1" id="KW-0678">Repressor</keyword>
<comment type="similarity">
    <text evidence="1">Belongs to the Aux/IAA family.</text>
</comment>
<dbReference type="EMBL" id="JBCGBO010000001">
    <property type="protein sequence ID" value="KAK9228514.1"/>
    <property type="molecule type" value="Genomic_DNA"/>
</dbReference>
<sequence length="93" mass="10647">MIFCCSAPGSLNLLWEIFLHDKRYIAVAVGQLSWMFIDSCKRLKIMKGSDAIGLGAFFNFNPYIDYSTEWLFSVQNCMITSSLCYCVHACMHE</sequence>
<keyword evidence="1" id="KW-0539">Nucleus</keyword>
<comment type="subunit">
    <text evidence="1">Homodimers and heterodimers.</text>
</comment>
<proteinExistence type="inferred from homology"/>
<dbReference type="Pfam" id="PF02309">
    <property type="entry name" value="AUX_IAA"/>
    <property type="match status" value="1"/>
</dbReference>
<comment type="subcellular location">
    <subcellularLocation>
        <location evidence="1">Nucleus</location>
    </subcellularLocation>
</comment>
<keyword evidence="1" id="KW-0805">Transcription regulation</keyword>
<evidence type="ECO:0000259" key="2">
    <source>
        <dbReference type="Pfam" id="PF02309"/>
    </source>
</evidence>
<feature type="domain" description="AUX/IAA" evidence="2">
    <location>
        <begin position="27"/>
        <end position="55"/>
    </location>
</feature>
<evidence type="ECO:0000313" key="4">
    <source>
        <dbReference type="Proteomes" id="UP001428341"/>
    </source>
</evidence>
<protein>
    <recommendedName>
        <fullName evidence="1">Auxin-responsive protein</fullName>
    </recommendedName>
</protein>
<dbReference type="AlphaFoldDB" id="A0AAP0N371"/>
<comment type="function">
    <text evidence="1">Aux/IAA proteins are short-lived transcriptional factors that function as repressors of early auxin response genes at low auxin concentrations.</text>
</comment>
<organism evidence="3 4">
    <name type="scientific">Citrus x changshan-huyou</name>
    <dbReference type="NCBI Taxonomy" id="2935761"/>
    <lineage>
        <taxon>Eukaryota</taxon>
        <taxon>Viridiplantae</taxon>
        <taxon>Streptophyta</taxon>
        <taxon>Embryophyta</taxon>
        <taxon>Tracheophyta</taxon>
        <taxon>Spermatophyta</taxon>
        <taxon>Magnoliopsida</taxon>
        <taxon>eudicotyledons</taxon>
        <taxon>Gunneridae</taxon>
        <taxon>Pentapetalae</taxon>
        <taxon>rosids</taxon>
        <taxon>malvids</taxon>
        <taxon>Sapindales</taxon>
        <taxon>Rutaceae</taxon>
        <taxon>Aurantioideae</taxon>
        <taxon>Citrus</taxon>
    </lineage>
</organism>
<accession>A0AAP0N371</accession>
<dbReference type="GO" id="GO:0009734">
    <property type="term" value="P:auxin-activated signaling pathway"/>
    <property type="evidence" value="ECO:0007669"/>
    <property type="project" value="UniProtKB-UniRule"/>
</dbReference>
<gene>
    <name evidence="3" type="ORF">WN944_021465</name>
</gene>
<dbReference type="Proteomes" id="UP001428341">
    <property type="component" value="Unassembled WGS sequence"/>
</dbReference>
<evidence type="ECO:0000313" key="3">
    <source>
        <dbReference type="EMBL" id="KAK9228514.1"/>
    </source>
</evidence>
<keyword evidence="4" id="KW-1185">Reference proteome</keyword>
<reference evidence="3 4" key="1">
    <citation type="submission" date="2024-05" db="EMBL/GenBank/DDBJ databases">
        <title>Haplotype-resolved chromosome-level genome assembly of Huyou (Citrus changshanensis).</title>
        <authorList>
            <person name="Miao C."/>
            <person name="Chen W."/>
            <person name="Wu Y."/>
            <person name="Wang L."/>
            <person name="Zhao S."/>
            <person name="Grierson D."/>
            <person name="Xu C."/>
            <person name="Chen K."/>
        </authorList>
    </citation>
    <scope>NUCLEOTIDE SEQUENCE [LARGE SCALE GENOMIC DNA]</scope>
    <source>
        <strain evidence="3">01-14</strain>
        <tissue evidence="3">Leaf</tissue>
    </source>
</reference>
<dbReference type="GO" id="GO:0005634">
    <property type="term" value="C:nucleus"/>
    <property type="evidence" value="ECO:0007669"/>
    <property type="project" value="UniProtKB-SubCell"/>
</dbReference>